<dbReference type="EMBL" id="KZ819673">
    <property type="protein sequence ID" value="PWN25958.1"/>
    <property type="molecule type" value="Genomic_DNA"/>
</dbReference>
<evidence type="ECO:0000313" key="2">
    <source>
        <dbReference type="EMBL" id="PWN25958.1"/>
    </source>
</evidence>
<evidence type="ECO:0000259" key="1">
    <source>
        <dbReference type="Pfam" id="PF03070"/>
    </source>
</evidence>
<dbReference type="InterPro" id="IPR004305">
    <property type="entry name" value="Thiaminase-2/PQQC"/>
</dbReference>
<name>A0A316UMA9_9BASI</name>
<dbReference type="GO" id="GO:0006772">
    <property type="term" value="P:thiamine metabolic process"/>
    <property type="evidence" value="ECO:0007669"/>
    <property type="project" value="UniProtKB-ARBA"/>
</dbReference>
<sequence length="260" mass="28931">MAPSLTEHLISLTPSSLKVATEHPFLLEAGKGTLSADRLAAWLTQDRLYGLMGYTKLLGGLLQRCPSFDVPPGHPKSDLYWKRLRVLGGAMSNITREMAFFEDVARKNGLPLDVQPPSASSATSVKGNDEPLLGLLAPTTRGYIDYMATIASTATFEEALVLLWSMEHLYLTAWRFALSTQKALSQPAQPSPAVSALSELIPNWTSREFEVFVEEIAELVEGIDEEWKRDGEKRERLEAVWKACVYYEQGFWEAGSPWGH</sequence>
<dbReference type="SUPFAM" id="SSF48613">
    <property type="entry name" value="Heme oxygenase-like"/>
    <property type="match status" value="1"/>
</dbReference>
<dbReference type="CDD" id="cd19357">
    <property type="entry name" value="TenA_E_At3g16990-like"/>
    <property type="match status" value="1"/>
</dbReference>
<dbReference type="OrthoDB" id="37730at2759"/>
<accession>A0A316UMA9</accession>
<keyword evidence="3" id="KW-1185">Reference proteome</keyword>
<dbReference type="GeneID" id="37030706"/>
<dbReference type="Pfam" id="PF03070">
    <property type="entry name" value="TENA_THI-4"/>
    <property type="match status" value="1"/>
</dbReference>
<gene>
    <name evidence="2" type="ORF">BDZ90DRAFT_275507</name>
</gene>
<organism evidence="2 3">
    <name type="scientific">Jaminaea rosea</name>
    <dbReference type="NCBI Taxonomy" id="1569628"/>
    <lineage>
        <taxon>Eukaryota</taxon>
        <taxon>Fungi</taxon>
        <taxon>Dikarya</taxon>
        <taxon>Basidiomycota</taxon>
        <taxon>Ustilaginomycotina</taxon>
        <taxon>Exobasidiomycetes</taxon>
        <taxon>Microstromatales</taxon>
        <taxon>Microstromatales incertae sedis</taxon>
        <taxon>Jaminaea</taxon>
    </lineage>
</organism>
<dbReference type="InterPro" id="IPR016084">
    <property type="entry name" value="Haem_Oase-like_multi-hlx"/>
</dbReference>
<dbReference type="RefSeq" id="XP_025360570.1">
    <property type="nucleotide sequence ID" value="XM_025508883.1"/>
</dbReference>
<evidence type="ECO:0000313" key="3">
    <source>
        <dbReference type="Proteomes" id="UP000245884"/>
    </source>
</evidence>
<dbReference type="STRING" id="1569628.A0A316UMA9"/>
<dbReference type="PANTHER" id="PTHR41813">
    <property type="entry name" value="REGULATOR PAB1642, PUTATIVE (AFU_ORTHOLOGUE AFUA_3G11955)-RELATED"/>
    <property type="match status" value="1"/>
</dbReference>
<dbReference type="Proteomes" id="UP000245884">
    <property type="component" value="Unassembled WGS sequence"/>
</dbReference>
<dbReference type="InterPro" id="IPR053261">
    <property type="entry name" value="Polyketide-peptide_reg"/>
</dbReference>
<dbReference type="PANTHER" id="PTHR41813:SF2">
    <property type="entry name" value="REGULATOR PAB1642, PUTATIVE (AFU_ORTHOLOGUE AFUA_3G11955)-RELATED"/>
    <property type="match status" value="1"/>
</dbReference>
<dbReference type="AlphaFoldDB" id="A0A316UMA9"/>
<feature type="domain" description="Thiaminase-2/PQQC" evidence="1">
    <location>
        <begin position="137"/>
        <end position="254"/>
    </location>
</feature>
<protein>
    <submittedName>
        <fullName evidence="2">Heme oxygenase-like protein</fullName>
    </submittedName>
</protein>
<proteinExistence type="predicted"/>
<dbReference type="Gene3D" id="1.20.910.10">
    <property type="entry name" value="Heme oxygenase-like"/>
    <property type="match status" value="1"/>
</dbReference>
<reference evidence="2 3" key="1">
    <citation type="journal article" date="2018" name="Mol. Biol. Evol.">
        <title>Broad Genomic Sampling Reveals a Smut Pathogenic Ancestry of the Fungal Clade Ustilaginomycotina.</title>
        <authorList>
            <person name="Kijpornyongpan T."/>
            <person name="Mondo S.J."/>
            <person name="Barry K."/>
            <person name="Sandor L."/>
            <person name="Lee J."/>
            <person name="Lipzen A."/>
            <person name="Pangilinan J."/>
            <person name="LaButti K."/>
            <person name="Hainaut M."/>
            <person name="Henrissat B."/>
            <person name="Grigoriev I.V."/>
            <person name="Spatafora J.W."/>
            <person name="Aime M.C."/>
        </authorList>
    </citation>
    <scope>NUCLEOTIDE SEQUENCE [LARGE SCALE GENOMIC DNA]</scope>
    <source>
        <strain evidence="2 3">MCA 5214</strain>
    </source>
</reference>